<dbReference type="InterPro" id="IPR019417">
    <property type="entry name" value="DUF2415"/>
</dbReference>
<organism evidence="3 4">
    <name type="scientific">Sporidiobolus salmonicolor</name>
    <name type="common">Yeast-like fungus</name>
    <name type="synonym">Sporobolomyces salmonicolor</name>
    <dbReference type="NCBI Taxonomy" id="5005"/>
    <lineage>
        <taxon>Eukaryota</taxon>
        <taxon>Fungi</taxon>
        <taxon>Dikarya</taxon>
        <taxon>Basidiomycota</taxon>
        <taxon>Pucciniomycotina</taxon>
        <taxon>Microbotryomycetes</taxon>
        <taxon>Sporidiobolales</taxon>
        <taxon>Sporidiobolaceae</taxon>
        <taxon>Sporobolomyces</taxon>
    </lineage>
</organism>
<feature type="region of interest" description="Disordered" evidence="1">
    <location>
        <begin position="446"/>
        <end position="542"/>
    </location>
</feature>
<protein>
    <submittedName>
        <fullName evidence="3">SPOSA6832_04713-mRNA-1:cds</fullName>
    </submittedName>
</protein>
<proteinExistence type="predicted"/>
<dbReference type="Pfam" id="PF10313">
    <property type="entry name" value="DUF2415"/>
    <property type="match status" value="1"/>
</dbReference>
<evidence type="ECO:0000256" key="1">
    <source>
        <dbReference type="SAM" id="MobiDB-lite"/>
    </source>
</evidence>
<dbReference type="Gene3D" id="2.130.10.10">
    <property type="entry name" value="YVTN repeat-like/Quinoprotein amine dehydrogenase"/>
    <property type="match status" value="1"/>
</dbReference>
<dbReference type="AlphaFoldDB" id="A0A0D6ESC3"/>
<evidence type="ECO:0000313" key="4">
    <source>
        <dbReference type="Proteomes" id="UP000243876"/>
    </source>
</evidence>
<feature type="compositionally biased region" description="Low complexity" evidence="1">
    <location>
        <begin position="721"/>
        <end position="748"/>
    </location>
</feature>
<feature type="region of interest" description="Disordered" evidence="1">
    <location>
        <begin position="237"/>
        <end position="264"/>
    </location>
</feature>
<reference evidence="4" key="1">
    <citation type="submission" date="2015-02" db="EMBL/GenBank/DDBJ databases">
        <authorList>
            <person name="Gon?alves P."/>
        </authorList>
    </citation>
    <scope>NUCLEOTIDE SEQUENCE [LARGE SCALE GENOMIC DNA]</scope>
</reference>
<dbReference type="InterPro" id="IPR015943">
    <property type="entry name" value="WD40/YVTN_repeat-like_dom_sf"/>
</dbReference>
<feature type="compositionally biased region" description="Low complexity" evidence="1">
    <location>
        <begin position="498"/>
        <end position="521"/>
    </location>
</feature>
<dbReference type="Pfam" id="PF00400">
    <property type="entry name" value="WD40"/>
    <property type="match status" value="1"/>
</dbReference>
<dbReference type="EMBL" id="CENE01000038">
    <property type="protein sequence ID" value="CEQ42859.1"/>
    <property type="molecule type" value="Genomic_DNA"/>
</dbReference>
<feature type="compositionally biased region" description="Basic and acidic residues" evidence="1">
    <location>
        <begin position="522"/>
        <end position="542"/>
    </location>
</feature>
<dbReference type="PANTHER" id="PTHR43991">
    <property type="entry name" value="WD REPEAT PROTEIN (AFU_ORTHOLOGUE AFUA_8G05640)-RELATED"/>
    <property type="match status" value="1"/>
</dbReference>
<feature type="compositionally biased region" description="Pro residues" evidence="1">
    <location>
        <begin position="705"/>
        <end position="715"/>
    </location>
</feature>
<dbReference type="Proteomes" id="UP000243876">
    <property type="component" value="Unassembled WGS sequence"/>
</dbReference>
<dbReference type="InterPro" id="IPR036322">
    <property type="entry name" value="WD40_repeat_dom_sf"/>
</dbReference>
<dbReference type="SUPFAM" id="SSF50978">
    <property type="entry name" value="WD40 repeat-like"/>
    <property type="match status" value="1"/>
</dbReference>
<feature type="region of interest" description="Disordered" evidence="1">
    <location>
        <begin position="152"/>
        <end position="188"/>
    </location>
</feature>
<evidence type="ECO:0000259" key="2">
    <source>
        <dbReference type="Pfam" id="PF10313"/>
    </source>
</evidence>
<keyword evidence="4" id="KW-1185">Reference proteome</keyword>
<feature type="region of interest" description="Disordered" evidence="1">
    <location>
        <begin position="557"/>
        <end position="748"/>
    </location>
</feature>
<feature type="compositionally biased region" description="Acidic residues" evidence="1">
    <location>
        <begin position="567"/>
        <end position="591"/>
    </location>
</feature>
<evidence type="ECO:0000313" key="3">
    <source>
        <dbReference type="EMBL" id="CEQ42859.1"/>
    </source>
</evidence>
<sequence length="828" mass="89464">MPDVSVSSSLPYPSLPSPLRSILGRTNDLVLTPPYSSRVTTTSSHRPSASSCPLLRRLACSLQPTQLRDLLCFTPSPSPTQSDNSVTVVCYDSLASHCLYSSRPPEYTPLQFSPSCLTYGLGLVAAGGQNSEVAIKGAGVASDWCHQLIPYASPSSSPQNPYHHRRAPSGSINNSIHICPSPSNPDRPRLLVSSNDESIKVYDVAGHIPDWRGAQRRRERARTGGWSTVEASWAVERGHRWGDDDDEEGGSSDAESVEEQPTYDEGGACTLVPVPEEEVQLRTAVNHCSVSPDGKRMVAVGDTNEVFLYNVKHGGGYERVHVMEASEDASFSTDWSQDGMTFAVASQDGFVHVYDIRHLSSTGPSPAGSPSAFTRSSRAPKTLATFQTTQRGPAGAARKVKFSPGGRRSIDSGLMAFTEHRNRLHIVDARTFTTVQILDVPLDPLSASNSSDPPPPGFLSFFPSASFPPPPTNLSPPLRPRPYPAPSTRTRRSRPNVSRFSSTTSTSGSGTRTSTTGSGARTPRDEREREALEREMRERVERRERLREEGLVTRDWRRTMPPLPRDEDTDEDGEEEDDDGEGMDLEEEGEERPDYGSGAVESITGQDPSNAEESDEDCEDDGDEDDAASAASSVNTTRPRRFGPEADVRPLPPSPQRHWSPARSSLTANAPSPFRPSSTSLAPPAPASSSAPPARRNFSGYAPLTPNPVPTPPVALPTSRPSSHPTPASYPSYSYSPFPASSSRPSAAPTASLPFSSLFAAPLSAAGPGAGVYHSTSTNFPVDSSPLDLLGVDWDEWGERVLVATAERVWEWDVDARARRGCAAWGYR</sequence>
<feature type="compositionally biased region" description="Acidic residues" evidence="1">
    <location>
        <begin position="610"/>
        <end position="627"/>
    </location>
</feature>
<dbReference type="OrthoDB" id="64353at2759"/>
<dbReference type="SMART" id="SM00320">
    <property type="entry name" value="WD40"/>
    <property type="match status" value="3"/>
</dbReference>
<gene>
    <name evidence="3" type="primary">SPOSA6832_04713</name>
</gene>
<dbReference type="InterPro" id="IPR001680">
    <property type="entry name" value="WD40_rpt"/>
</dbReference>
<name>A0A0D6ESC3_SPOSA</name>
<feature type="domain" description="DUF2415" evidence="2">
    <location>
        <begin position="395"/>
        <end position="438"/>
    </location>
</feature>
<feature type="compositionally biased region" description="Acidic residues" evidence="1">
    <location>
        <begin position="243"/>
        <end position="262"/>
    </location>
</feature>
<dbReference type="PANTHER" id="PTHR43991:SF9">
    <property type="entry name" value="DUF2415 DOMAIN-CONTAINING PROTEIN"/>
    <property type="match status" value="1"/>
</dbReference>
<feature type="compositionally biased region" description="Low complexity" evidence="1">
    <location>
        <begin position="676"/>
        <end position="694"/>
    </location>
</feature>
<feature type="compositionally biased region" description="Pro residues" evidence="1">
    <location>
        <begin position="466"/>
        <end position="485"/>
    </location>
</feature>
<accession>A0A0D6ESC3</accession>